<comment type="caution">
    <text evidence="2">The sequence shown here is derived from an EMBL/GenBank/DDBJ whole genome shotgun (WGS) entry which is preliminary data.</text>
</comment>
<feature type="transmembrane region" description="Helical" evidence="1">
    <location>
        <begin position="25"/>
        <end position="49"/>
    </location>
</feature>
<name>A0A8H7PP83_MORIS</name>
<dbReference type="AlphaFoldDB" id="A0A8H7PP83"/>
<feature type="transmembrane region" description="Helical" evidence="1">
    <location>
        <begin position="56"/>
        <end position="82"/>
    </location>
</feature>
<dbReference type="OrthoDB" id="2256270at2759"/>
<keyword evidence="1" id="KW-0812">Transmembrane</keyword>
<keyword evidence="1" id="KW-1133">Transmembrane helix</keyword>
<feature type="transmembrane region" description="Helical" evidence="1">
    <location>
        <begin position="204"/>
        <end position="223"/>
    </location>
</feature>
<keyword evidence="3" id="KW-1185">Reference proteome</keyword>
<gene>
    <name evidence="2" type="ORF">INT43_007957</name>
</gene>
<evidence type="ECO:0000313" key="3">
    <source>
        <dbReference type="Proteomes" id="UP000654370"/>
    </source>
</evidence>
<evidence type="ECO:0000256" key="1">
    <source>
        <dbReference type="SAM" id="Phobius"/>
    </source>
</evidence>
<reference evidence="2" key="1">
    <citation type="submission" date="2020-12" db="EMBL/GenBank/DDBJ databases">
        <title>Metabolic potential, ecology and presence of endohyphal bacteria is reflected in genomic diversity of Mucoromycotina.</title>
        <authorList>
            <person name="Muszewska A."/>
            <person name="Okrasinska A."/>
            <person name="Steczkiewicz K."/>
            <person name="Drgas O."/>
            <person name="Orlowska M."/>
            <person name="Perlinska-Lenart U."/>
            <person name="Aleksandrzak-Piekarczyk T."/>
            <person name="Szatraj K."/>
            <person name="Zielenkiewicz U."/>
            <person name="Pilsyk S."/>
            <person name="Malc E."/>
            <person name="Mieczkowski P."/>
            <person name="Kruszewska J.S."/>
            <person name="Biernat P."/>
            <person name="Pawlowska J."/>
        </authorList>
    </citation>
    <scope>NUCLEOTIDE SEQUENCE</scope>
    <source>
        <strain evidence="2">WA0000067209</strain>
    </source>
</reference>
<dbReference type="EMBL" id="JAEPQZ010000009">
    <property type="protein sequence ID" value="KAG2177300.1"/>
    <property type="molecule type" value="Genomic_DNA"/>
</dbReference>
<keyword evidence="1" id="KW-0472">Membrane</keyword>
<feature type="transmembrane region" description="Helical" evidence="1">
    <location>
        <begin position="88"/>
        <end position="108"/>
    </location>
</feature>
<sequence>MDNSTLTTNCTQAVKLLTEPDTAGAFSIMFVSVCMSCFVWQIVYLGLLLRKSYKPLYILMFVQAVGGCVCAFVTLLTSLISVSCKFRLIFSIVTVNLGDVAIQTVLLWKAYICNDRSRRLLTIGSIPLVGILIFIILNCTVGQSQTYFIAGVCTTLYPTWIVALKAVMDFSSNLFLSLCFLKVVYRHYTILGSSLQKALLKDGLIYLIGAILSNLICGILLILKVMGGLTPILYTLDWSLASYLIIKQLKGGRSKDAVIAPSLAIPNIVLPSYHPNTSYGRSMSSPLGCSISTCDDLKVRHDMESSGKAAWDF</sequence>
<evidence type="ECO:0000313" key="2">
    <source>
        <dbReference type="EMBL" id="KAG2177300.1"/>
    </source>
</evidence>
<organism evidence="2 3">
    <name type="scientific">Mortierella isabellina</name>
    <name type="common">Filamentous fungus</name>
    <name type="synonym">Umbelopsis isabellina</name>
    <dbReference type="NCBI Taxonomy" id="91625"/>
    <lineage>
        <taxon>Eukaryota</taxon>
        <taxon>Fungi</taxon>
        <taxon>Fungi incertae sedis</taxon>
        <taxon>Mucoromycota</taxon>
        <taxon>Mucoromycotina</taxon>
        <taxon>Umbelopsidomycetes</taxon>
        <taxon>Umbelopsidales</taxon>
        <taxon>Umbelopsidaceae</taxon>
        <taxon>Umbelopsis</taxon>
    </lineage>
</organism>
<accession>A0A8H7PP83</accession>
<dbReference type="Proteomes" id="UP000654370">
    <property type="component" value="Unassembled WGS sequence"/>
</dbReference>
<feature type="transmembrane region" description="Helical" evidence="1">
    <location>
        <begin position="120"/>
        <end position="137"/>
    </location>
</feature>
<feature type="transmembrane region" description="Helical" evidence="1">
    <location>
        <begin position="157"/>
        <end position="183"/>
    </location>
</feature>
<protein>
    <submittedName>
        <fullName evidence="2">Uncharacterized protein</fullName>
    </submittedName>
</protein>
<proteinExistence type="predicted"/>